<keyword evidence="5" id="KW-0663">Pyridoxal phosphate</keyword>
<dbReference type="PANTHER" id="PTHR11601:SF34">
    <property type="entry name" value="CYSTEINE DESULFURASE"/>
    <property type="match status" value="1"/>
</dbReference>
<dbReference type="PIRSF" id="PIRSF005572">
    <property type="entry name" value="NifS"/>
    <property type="match status" value="1"/>
</dbReference>
<dbReference type="EMBL" id="OCST01000003">
    <property type="protein sequence ID" value="SOE66262.1"/>
    <property type="molecule type" value="Genomic_DNA"/>
</dbReference>
<dbReference type="InterPro" id="IPR015424">
    <property type="entry name" value="PyrdxlP-dep_Trfase"/>
</dbReference>
<dbReference type="Gene3D" id="3.90.1150.10">
    <property type="entry name" value="Aspartate Aminotransferase, domain 1"/>
    <property type="match status" value="1"/>
</dbReference>
<evidence type="ECO:0000256" key="7">
    <source>
        <dbReference type="ARBA" id="ARBA00023014"/>
    </source>
</evidence>
<evidence type="ECO:0000256" key="1">
    <source>
        <dbReference type="ARBA" id="ARBA00001933"/>
    </source>
</evidence>
<organism evidence="10 11">
    <name type="scientific">Salinibacterium xinjiangense</name>
    <dbReference type="NCBI Taxonomy" id="386302"/>
    <lineage>
        <taxon>Bacteria</taxon>
        <taxon>Bacillati</taxon>
        <taxon>Actinomycetota</taxon>
        <taxon>Actinomycetes</taxon>
        <taxon>Micrococcales</taxon>
        <taxon>Microbacteriaceae</taxon>
        <taxon>Salinibacterium</taxon>
    </lineage>
</organism>
<dbReference type="RefSeq" id="WP_097060794.1">
    <property type="nucleotide sequence ID" value="NZ_BMLC01000001.1"/>
</dbReference>
<keyword evidence="11" id="KW-1185">Reference proteome</keyword>
<protein>
    <submittedName>
        <fullName evidence="10">Cysteine desulfurase</fullName>
    </submittedName>
</protein>
<dbReference type="InterPro" id="IPR000192">
    <property type="entry name" value="Aminotrans_V_dom"/>
</dbReference>
<keyword evidence="7" id="KW-0411">Iron-sulfur</keyword>
<evidence type="ECO:0000256" key="2">
    <source>
        <dbReference type="ARBA" id="ARBA00006490"/>
    </source>
</evidence>
<proteinExistence type="inferred from homology"/>
<dbReference type="GO" id="GO:0051536">
    <property type="term" value="F:iron-sulfur cluster binding"/>
    <property type="evidence" value="ECO:0007669"/>
    <property type="project" value="UniProtKB-KW"/>
</dbReference>
<keyword evidence="4" id="KW-0479">Metal-binding</keyword>
<accession>A0A2C8ZMT1</accession>
<dbReference type="FunFam" id="3.40.640.10:FF:000084">
    <property type="entry name" value="IscS-like cysteine desulfurase"/>
    <property type="match status" value="1"/>
</dbReference>
<dbReference type="InterPro" id="IPR015422">
    <property type="entry name" value="PyrdxlP-dep_Trfase_small"/>
</dbReference>
<dbReference type="Proteomes" id="UP000219440">
    <property type="component" value="Unassembled WGS sequence"/>
</dbReference>
<dbReference type="GO" id="GO:0046872">
    <property type="term" value="F:metal ion binding"/>
    <property type="evidence" value="ECO:0007669"/>
    <property type="project" value="UniProtKB-KW"/>
</dbReference>
<dbReference type="OrthoDB" id="9808002at2"/>
<evidence type="ECO:0000313" key="11">
    <source>
        <dbReference type="Proteomes" id="UP000219440"/>
    </source>
</evidence>
<name>A0A2C8ZMT1_9MICO</name>
<comment type="cofactor">
    <cofactor evidence="1">
        <name>pyridoxal 5'-phosphate</name>
        <dbReference type="ChEBI" id="CHEBI:597326"/>
    </cofactor>
</comment>
<comment type="catalytic activity">
    <reaction evidence="8">
        <text>(sulfur carrier)-H + L-cysteine = (sulfur carrier)-SH + L-alanine</text>
        <dbReference type="Rhea" id="RHEA:43892"/>
        <dbReference type="Rhea" id="RHEA-COMP:14737"/>
        <dbReference type="Rhea" id="RHEA-COMP:14739"/>
        <dbReference type="ChEBI" id="CHEBI:29917"/>
        <dbReference type="ChEBI" id="CHEBI:35235"/>
        <dbReference type="ChEBI" id="CHEBI:57972"/>
        <dbReference type="ChEBI" id="CHEBI:64428"/>
        <dbReference type="EC" id="2.8.1.7"/>
    </reaction>
</comment>
<comment type="similarity">
    <text evidence="2">Belongs to the class-V pyridoxal-phosphate-dependent aminotransferase family. NifS/IscS subfamily.</text>
</comment>
<evidence type="ECO:0000313" key="10">
    <source>
        <dbReference type="EMBL" id="SOE66262.1"/>
    </source>
</evidence>
<gene>
    <name evidence="10" type="ORF">SAMN06296378_1701</name>
</gene>
<evidence type="ECO:0000259" key="9">
    <source>
        <dbReference type="Pfam" id="PF00266"/>
    </source>
</evidence>
<keyword evidence="6" id="KW-0408">Iron</keyword>
<reference evidence="10 11" key="1">
    <citation type="submission" date="2017-09" db="EMBL/GenBank/DDBJ databases">
        <authorList>
            <person name="Ehlers B."/>
            <person name="Leendertz F.H."/>
        </authorList>
    </citation>
    <scope>NUCLEOTIDE SEQUENCE [LARGE SCALE GENOMIC DNA]</scope>
    <source>
        <strain evidence="10 11">CGMCC 1.05381</strain>
    </source>
</reference>
<feature type="domain" description="Aminotransferase class V" evidence="9">
    <location>
        <begin position="2"/>
        <end position="359"/>
    </location>
</feature>
<evidence type="ECO:0000256" key="8">
    <source>
        <dbReference type="ARBA" id="ARBA00050776"/>
    </source>
</evidence>
<dbReference type="PANTHER" id="PTHR11601">
    <property type="entry name" value="CYSTEINE DESULFURYLASE FAMILY MEMBER"/>
    <property type="match status" value="1"/>
</dbReference>
<evidence type="ECO:0000256" key="4">
    <source>
        <dbReference type="ARBA" id="ARBA00022723"/>
    </source>
</evidence>
<dbReference type="Gene3D" id="3.40.640.10">
    <property type="entry name" value="Type I PLP-dependent aspartate aminotransferase-like (Major domain)"/>
    <property type="match status" value="1"/>
</dbReference>
<dbReference type="Gene3D" id="1.10.260.50">
    <property type="match status" value="1"/>
</dbReference>
<sequence>MIYLDASATTAVRREVLEAMWPYFSGDFGNPSSHHELGESAAVAVKDARATVADLFGGRPSEIVFTSGGTESDNLAIKGMALANPRGRHLIISAVEHEAVRESCAYLERFHRFETTVVGVDGLGIVDADEVAALLRPDTTLVSIMLANNEVGAVQPVREIASLTHSVGAVMHTDAVQGAAWIDLRSLGADAISISGHKLGAPKGIGALYLRRRVALEPLLHGGGQERDRRSGTENVAGIVGLAAAIRLSESTRVADADRVTALRDDFITEVLDTVAGSQLTGPRQGRLASNASFCFPGTSGESILLELGRRGVVCSAGSACAVGSDEPSHVLLAMGIDREVAQTAVRFSMDSTITAEQLREAARHLAGASATVGTLASSLFG</sequence>
<dbReference type="InterPro" id="IPR016454">
    <property type="entry name" value="Cysteine_dSase"/>
</dbReference>
<dbReference type="Pfam" id="PF00266">
    <property type="entry name" value="Aminotran_5"/>
    <property type="match status" value="1"/>
</dbReference>
<evidence type="ECO:0000256" key="6">
    <source>
        <dbReference type="ARBA" id="ARBA00023004"/>
    </source>
</evidence>
<dbReference type="InterPro" id="IPR015421">
    <property type="entry name" value="PyrdxlP-dep_Trfase_major"/>
</dbReference>
<evidence type="ECO:0000256" key="5">
    <source>
        <dbReference type="ARBA" id="ARBA00022898"/>
    </source>
</evidence>
<dbReference type="SUPFAM" id="SSF53383">
    <property type="entry name" value="PLP-dependent transferases"/>
    <property type="match status" value="1"/>
</dbReference>
<keyword evidence="3" id="KW-0808">Transferase</keyword>
<evidence type="ECO:0000256" key="3">
    <source>
        <dbReference type="ARBA" id="ARBA00022679"/>
    </source>
</evidence>
<dbReference type="AlphaFoldDB" id="A0A2C8ZMT1"/>
<dbReference type="GO" id="GO:0031071">
    <property type="term" value="F:cysteine desulfurase activity"/>
    <property type="evidence" value="ECO:0007669"/>
    <property type="project" value="UniProtKB-EC"/>
</dbReference>